<dbReference type="Gene3D" id="3.40.1350.10">
    <property type="match status" value="1"/>
</dbReference>
<evidence type="ECO:0008006" key="3">
    <source>
        <dbReference type="Google" id="ProtNLM"/>
    </source>
</evidence>
<dbReference type="STRING" id="673521.SAMN05660991_03558"/>
<dbReference type="AlphaFoldDB" id="A0A1H8VHY0"/>
<protein>
    <recommendedName>
        <fullName evidence="3">DUF5655 domain-containing protein</fullName>
    </recommendedName>
</protein>
<accession>A0A1H8VHY0</accession>
<name>A0A1H8VHY0_9ACTN</name>
<dbReference type="InterPro" id="IPR011856">
    <property type="entry name" value="tRNA_endonuc-like_dom_sf"/>
</dbReference>
<dbReference type="OrthoDB" id="570199at2"/>
<organism evidence="1 2">
    <name type="scientific">Trujillonella endophytica</name>
    <dbReference type="NCBI Taxonomy" id="673521"/>
    <lineage>
        <taxon>Bacteria</taxon>
        <taxon>Bacillati</taxon>
        <taxon>Actinomycetota</taxon>
        <taxon>Actinomycetes</taxon>
        <taxon>Geodermatophilales</taxon>
        <taxon>Geodermatophilaceae</taxon>
        <taxon>Trujillonella</taxon>
    </lineage>
</organism>
<keyword evidence="2" id="KW-1185">Reference proteome</keyword>
<dbReference type="EMBL" id="FOEE01000012">
    <property type="protein sequence ID" value="SEP15036.1"/>
    <property type="molecule type" value="Genomic_DNA"/>
</dbReference>
<reference evidence="2" key="1">
    <citation type="submission" date="2016-10" db="EMBL/GenBank/DDBJ databases">
        <authorList>
            <person name="Varghese N."/>
            <person name="Submissions S."/>
        </authorList>
    </citation>
    <scope>NUCLEOTIDE SEQUENCE [LARGE SCALE GENOMIC DNA]</scope>
    <source>
        <strain evidence="2">DSM 45413</strain>
    </source>
</reference>
<evidence type="ECO:0000313" key="2">
    <source>
        <dbReference type="Proteomes" id="UP000198960"/>
    </source>
</evidence>
<gene>
    <name evidence="1" type="ORF">SAMN05660991_03558</name>
</gene>
<sequence length="455" mass="50066">MNGELVFTVTGASAIAATPIGLADAGLKERQHLQEWVIAHPQVLGPSVKIVAFEFGSWTGYTGEKEKDRLDVLALDSDGHLIVVELKRDKAPDTVEMQALKYAALVSRFTRDDLDKVHARYLSKQTGTDVSVEQAAEELDAWATITEESLRLPSVVLMASDFPPTVTATVVFLHQQLGLDIRLLAFQAYQTANDVLVTVSQHYPPPGIEEFVLSPEVNEQQKAKSTKQNKQREISTVARLIAADVLSPDERLTFRAPSTDLQEQMADWLDAEPGRRHATWQDDAAAPLVWEADGKSYSPTGLARLILEEAAGKTSQVQGPLYWVNESVQSLVDLAASLPPAADVPIEVHTSKLSVALKPIWESFDTDLMHSASDISRQSRVKSIKYYRKKKLCDLLVHGDHLSVYIRGLSAAQHPIGHGVVVGGTPRYIHAQIKTHADIAPVLNLLKLVYDKQEA</sequence>
<proteinExistence type="predicted"/>
<dbReference type="Proteomes" id="UP000198960">
    <property type="component" value="Unassembled WGS sequence"/>
</dbReference>
<dbReference type="RefSeq" id="WP_091946515.1">
    <property type="nucleotide sequence ID" value="NZ_FOEE01000012.1"/>
</dbReference>
<dbReference type="GO" id="GO:0003676">
    <property type="term" value="F:nucleic acid binding"/>
    <property type="evidence" value="ECO:0007669"/>
    <property type="project" value="InterPro"/>
</dbReference>
<evidence type="ECO:0000313" key="1">
    <source>
        <dbReference type="EMBL" id="SEP15036.1"/>
    </source>
</evidence>